<sequence>MLESLGSARIEGNHTTLADYVENKVEGTQSSTDQLAQLKQETCAPFYQT</sequence>
<organism evidence="1 2">
    <name type="scientific">Xenorhabdus cabanillasii JM26</name>
    <dbReference type="NCBI Taxonomy" id="1427517"/>
    <lineage>
        <taxon>Bacteria</taxon>
        <taxon>Pseudomonadati</taxon>
        <taxon>Pseudomonadota</taxon>
        <taxon>Gammaproteobacteria</taxon>
        <taxon>Enterobacterales</taxon>
        <taxon>Morganellaceae</taxon>
        <taxon>Xenorhabdus</taxon>
    </lineage>
</organism>
<comment type="caution">
    <text evidence="1">The sequence shown here is derived from an EMBL/GenBank/DDBJ whole genome shotgun (WGS) entry which is preliminary data.</text>
</comment>
<proteinExistence type="predicted"/>
<dbReference type="Proteomes" id="UP000019197">
    <property type="component" value="Unassembled WGS sequence"/>
</dbReference>
<accession>W1J5X9</accession>
<evidence type="ECO:0000313" key="2">
    <source>
        <dbReference type="Proteomes" id="UP000019197"/>
    </source>
</evidence>
<dbReference type="AlphaFoldDB" id="W1J5X9"/>
<name>W1J5X9_9GAMM</name>
<evidence type="ECO:0000313" key="1">
    <source>
        <dbReference type="EMBL" id="CDL86162.1"/>
    </source>
</evidence>
<reference evidence="1 2" key="1">
    <citation type="submission" date="2013-11" db="EMBL/GenBank/DDBJ databases">
        <title>Draft genome sequence and annotation of the entomopathogenic bacterium, Xenorhabdus cabanillasi strain JM26.</title>
        <authorList>
            <person name="Gualtieri M."/>
            <person name="Ogier J.C."/>
            <person name="Pages S."/>
            <person name="Givaudan A."/>
            <person name="Gaudriault S."/>
        </authorList>
    </citation>
    <scope>NUCLEOTIDE SEQUENCE [LARGE SCALE GENOMIC DNA]</scope>
    <source>
        <strain evidence="1 2">JM26</strain>
    </source>
</reference>
<gene>
    <name evidence="1" type="ORF">XCR1_2780006</name>
</gene>
<dbReference type="EMBL" id="CBXE010000199">
    <property type="protein sequence ID" value="CDL86162.1"/>
    <property type="molecule type" value="Genomic_DNA"/>
</dbReference>
<protein>
    <submittedName>
        <fullName evidence="1">Uncharacterized protein</fullName>
    </submittedName>
</protein>